<dbReference type="InterPro" id="IPR012337">
    <property type="entry name" value="RNaseH-like_sf"/>
</dbReference>
<dbReference type="SMR" id="A0A1J6IE81"/>
<dbReference type="GO" id="GO:0003676">
    <property type="term" value="F:nucleic acid binding"/>
    <property type="evidence" value="ECO:0007669"/>
    <property type="project" value="InterPro"/>
</dbReference>
<dbReference type="InterPro" id="IPR053151">
    <property type="entry name" value="RNase_H-like"/>
</dbReference>
<name>A0A1J6IE81_NICAT</name>
<dbReference type="EMBL" id="MJEQ01037188">
    <property type="protein sequence ID" value="OIT02700.1"/>
    <property type="molecule type" value="Genomic_DNA"/>
</dbReference>
<dbReference type="PANTHER" id="PTHR47723:SF23">
    <property type="entry name" value="REVERSE TRANSCRIPTASE-LIKE PROTEIN"/>
    <property type="match status" value="1"/>
</dbReference>
<dbReference type="Gramene" id="OIT02700">
    <property type="protein sequence ID" value="OIT02700"/>
    <property type="gene ID" value="A4A49_56553"/>
</dbReference>
<feature type="non-terminal residue" evidence="2">
    <location>
        <position position="180"/>
    </location>
</feature>
<dbReference type="InterPro" id="IPR036397">
    <property type="entry name" value="RNaseH_sf"/>
</dbReference>
<evidence type="ECO:0000313" key="3">
    <source>
        <dbReference type="Proteomes" id="UP000187609"/>
    </source>
</evidence>
<dbReference type="InterPro" id="IPR002156">
    <property type="entry name" value="RNaseH_domain"/>
</dbReference>
<gene>
    <name evidence="2" type="ORF">A4A49_56553</name>
</gene>
<reference evidence="2" key="1">
    <citation type="submission" date="2016-11" db="EMBL/GenBank/DDBJ databases">
        <title>The genome of Nicotiana attenuata.</title>
        <authorList>
            <person name="Xu S."/>
            <person name="Brockmoeller T."/>
            <person name="Gaquerel E."/>
            <person name="Navarro A."/>
            <person name="Kuhl H."/>
            <person name="Gase K."/>
            <person name="Ling Z."/>
            <person name="Zhou W."/>
            <person name="Kreitzer C."/>
            <person name="Stanke M."/>
            <person name="Tang H."/>
            <person name="Lyons E."/>
            <person name="Pandey P."/>
            <person name="Pandey S.P."/>
            <person name="Timmermann B."/>
            <person name="Baldwin I.T."/>
        </authorList>
    </citation>
    <scope>NUCLEOTIDE SEQUENCE [LARGE SCALE GENOMIC DNA]</scope>
    <source>
        <strain evidence="2">UT</strain>
    </source>
</reference>
<dbReference type="GO" id="GO:0004523">
    <property type="term" value="F:RNA-DNA hybrid ribonuclease activity"/>
    <property type="evidence" value="ECO:0007669"/>
    <property type="project" value="InterPro"/>
</dbReference>
<dbReference type="PANTHER" id="PTHR47723">
    <property type="entry name" value="OS05G0353850 PROTEIN"/>
    <property type="match status" value="1"/>
</dbReference>
<evidence type="ECO:0000259" key="1">
    <source>
        <dbReference type="Pfam" id="PF13456"/>
    </source>
</evidence>
<feature type="domain" description="RNase H type-1" evidence="1">
    <location>
        <begin position="2"/>
        <end position="84"/>
    </location>
</feature>
<dbReference type="SUPFAM" id="SSF53098">
    <property type="entry name" value="Ribonuclease H-like"/>
    <property type="match status" value="1"/>
</dbReference>
<keyword evidence="3" id="KW-1185">Reference proteome</keyword>
<dbReference type="AlphaFoldDB" id="A0A1J6IE81"/>
<dbReference type="Gene3D" id="3.30.420.10">
    <property type="entry name" value="Ribonuclease H-like superfamily/Ribonuclease H"/>
    <property type="match status" value="1"/>
</dbReference>
<dbReference type="Proteomes" id="UP000187609">
    <property type="component" value="Unassembled WGS sequence"/>
</dbReference>
<feature type="non-terminal residue" evidence="2">
    <location>
        <position position="1"/>
    </location>
</feature>
<accession>A0A1J6IE81</accession>
<sequence length="180" mass="20280">PRQSVTTTELYALLHGLILAKLYNLLPIQVEIDAKEVITLLHVGNLNFANLLTDCRHLLWMLHHPTVSHAYREQNKLADQLAKSESFLDGTYNIHVLNQLPPFVKKIWENDQQLMSATHSIPLPVAHLHDQVIPDSNCFCTNSSTRNATNNIVITSNMLVCNMVTTSLNALACNRVQPEH</sequence>
<protein>
    <recommendedName>
        <fullName evidence="1">RNase H type-1 domain-containing protein</fullName>
    </recommendedName>
</protein>
<comment type="caution">
    <text evidence="2">The sequence shown here is derived from an EMBL/GenBank/DDBJ whole genome shotgun (WGS) entry which is preliminary data.</text>
</comment>
<proteinExistence type="predicted"/>
<dbReference type="CDD" id="cd06222">
    <property type="entry name" value="RNase_H_like"/>
    <property type="match status" value="1"/>
</dbReference>
<dbReference type="Pfam" id="PF13456">
    <property type="entry name" value="RVT_3"/>
    <property type="match status" value="1"/>
</dbReference>
<dbReference type="InterPro" id="IPR044730">
    <property type="entry name" value="RNase_H-like_dom_plant"/>
</dbReference>
<evidence type="ECO:0000313" key="2">
    <source>
        <dbReference type="EMBL" id="OIT02700.1"/>
    </source>
</evidence>
<organism evidence="2 3">
    <name type="scientific">Nicotiana attenuata</name>
    <name type="common">Coyote tobacco</name>
    <dbReference type="NCBI Taxonomy" id="49451"/>
    <lineage>
        <taxon>Eukaryota</taxon>
        <taxon>Viridiplantae</taxon>
        <taxon>Streptophyta</taxon>
        <taxon>Embryophyta</taxon>
        <taxon>Tracheophyta</taxon>
        <taxon>Spermatophyta</taxon>
        <taxon>Magnoliopsida</taxon>
        <taxon>eudicotyledons</taxon>
        <taxon>Gunneridae</taxon>
        <taxon>Pentapetalae</taxon>
        <taxon>asterids</taxon>
        <taxon>lamiids</taxon>
        <taxon>Solanales</taxon>
        <taxon>Solanaceae</taxon>
        <taxon>Nicotianoideae</taxon>
        <taxon>Nicotianeae</taxon>
        <taxon>Nicotiana</taxon>
    </lineage>
</organism>